<gene>
    <name evidence="1" type="ORF">EVAR_70720_1</name>
</gene>
<evidence type="ECO:0000313" key="2">
    <source>
        <dbReference type="Proteomes" id="UP000299102"/>
    </source>
</evidence>
<comment type="caution">
    <text evidence="1">The sequence shown here is derived from an EMBL/GenBank/DDBJ whole genome shotgun (WGS) entry which is preliminary data.</text>
</comment>
<dbReference type="AlphaFoldDB" id="A0A4C1TCU5"/>
<sequence>MGVDIVNFNVGISLRLTLGAWHKESCQMADLLRMLDGVILIITYGHRKDGFMIPRKGKGEDCLSLLGNFVVLVDLLRSLSDRFFRDLSETSNCI</sequence>
<keyword evidence="2" id="KW-1185">Reference proteome</keyword>
<dbReference type="EMBL" id="BGZK01004996">
    <property type="protein sequence ID" value="GBP12026.1"/>
    <property type="molecule type" value="Genomic_DNA"/>
</dbReference>
<proteinExistence type="predicted"/>
<name>A0A4C1TCU5_EUMVA</name>
<dbReference type="Proteomes" id="UP000299102">
    <property type="component" value="Unassembled WGS sequence"/>
</dbReference>
<evidence type="ECO:0000313" key="1">
    <source>
        <dbReference type="EMBL" id="GBP12026.1"/>
    </source>
</evidence>
<organism evidence="1 2">
    <name type="scientific">Eumeta variegata</name>
    <name type="common">Bagworm moth</name>
    <name type="synonym">Eumeta japonica</name>
    <dbReference type="NCBI Taxonomy" id="151549"/>
    <lineage>
        <taxon>Eukaryota</taxon>
        <taxon>Metazoa</taxon>
        <taxon>Ecdysozoa</taxon>
        <taxon>Arthropoda</taxon>
        <taxon>Hexapoda</taxon>
        <taxon>Insecta</taxon>
        <taxon>Pterygota</taxon>
        <taxon>Neoptera</taxon>
        <taxon>Endopterygota</taxon>
        <taxon>Lepidoptera</taxon>
        <taxon>Glossata</taxon>
        <taxon>Ditrysia</taxon>
        <taxon>Tineoidea</taxon>
        <taxon>Psychidae</taxon>
        <taxon>Oiketicinae</taxon>
        <taxon>Eumeta</taxon>
    </lineage>
</organism>
<accession>A0A4C1TCU5</accession>
<protein>
    <submittedName>
        <fullName evidence="1">Uncharacterized protein</fullName>
    </submittedName>
</protein>
<reference evidence="1 2" key="1">
    <citation type="journal article" date="2019" name="Commun. Biol.">
        <title>The bagworm genome reveals a unique fibroin gene that provides high tensile strength.</title>
        <authorList>
            <person name="Kono N."/>
            <person name="Nakamura H."/>
            <person name="Ohtoshi R."/>
            <person name="Tomita M."/>
            <person name="Numata K."/>
            <person name="Arakawa K."/>
        </authorList>
    </citation>
    <scope>NUCLEOTIDE SEQUENCE [LARGE SCALE GENOMIC DNA]</scope>
</reference>